<reference evidence="2 3" key="1">
    <citation type="submission" date="2017-05" db="EMBL/GenBank/DDBJ databases">
        <title>Functional genome analysis of Paenibacillus pasadenensis strain R16: insights on endophytic life style and antifungal activity.</title>
        <authorList>
            <person name="Passera A."/>
            <person name="Marcolungo L."/>
            <person name="Casati P."/>
            <person name="Brasca M."/>
            <person name="Quaglino F."/>
            <person name="Delledonne M."/>
        </authorList>
    </citation>
    <scope>NUCLEOTIDE SEQUENCE [LARGE SCALE GENOMIC DNA]</scope>
    <source>
        <strain evidence="2 3">R16</strain>
    </source>
</reference>
<gene>
    <name evidence="2" type="ORF">B8V81_3523</name>
</gene>
<evidence type="ECO:0000313" key="2">
    <source>
        <dbReference type="EMBL" id="PLT45092.1"/>
    </source>
</evidence>
<keyword evidence="3" id="KW-1185">Reference proteome</keyword>
<sequence>MTTVQLEDGAIEALVRARRRDLLVADDPLRGRRIYIPLHQVKGFKGAFAAEPAVPAGGSRASGAVPSAQADGGKPDDDGDGAEALPTGYRAMLLEAKGTFAEVRLSARQALHGYLAGVMNDFALFCTPLHGAVLLPLQHVQALSPYPAGLAPYRLEPEQFPIRPLSLGLSRHFEQQLERLEGEMTVLCRGFLPDVAGVLGPVRDGFVPVTEADGGRLLLPVSALRAVFL</sequence>
<proteinExistence type="predicted"/>
<dbReference type="Proteomes" id="UP000234789">
    <property type="component" value="Unassembled WGS sequence"/>
</dbReference>
<organism evidence="2 3">
    <name type="scientific">Paenibacillus pasadenensis</name>
    <dbReference type="NCBI Taxonomy" id="217090"/>
    <lineage>
        <taxon>Bacteria</taxon>
        <taxon>Bacillati</taxon>
        <taxon>Bacillota</taxon>
        <taxon>Bacilli</taxon>
        <taxon>Bacillales</taxon>
        <taxon>Paenibacillaceae</taxon>
        <taxon>Paenibacillus</taxon>
    </lineage>
</organism>
<dbReference type="RefSeq" id="WP_028599886.1">
    <property type="nucleotide sequence ID" value="NZ_BIMM01000044.1"/>
</dbReference>
<dbReference type="EMBL" id="NFEZ01000004">
    <property type="protein sequence ID" value="PLT45092.1"/>
    <property type="molecule type" value="Genomic_DNA"/>
</dbReference>
<accession>A0A2N5N467</accession>
<dbReference type="OrthoDB" id="2716151at2"/>
<name>A0A2N5N467_9BACL</name>
<evidence type="ECO:0000256" key="1">
    <source>
        <dbReference type="SAM" id="MobiDB-lite"/>
    </source>
</evidence>
<dbReference type="AlphaFoldDB" id="A0A2N5N467"/>
<evidence type="ECO:0000313" key="3">
    <source>
        <dbReference type="Proteomes" id="UP000234789"/>
    </source>
</evidence>
<protein>
    <submittedName>
        <fullName evidence="2">Uncharacterized protein</fullName>
    </submittedName>
</protein>
<feature type="region of interest" description="Disordered" evidence="1">
    <location>
        <begin position="59"/>
        <end position="83"/>
    </location>
</feature>
<comment type="caution">
    <text evidence="2">The sequence shown here is derived from an EMBL/GenBank/DDBJ whole genome shotgun (WGS) entry which is preliminary data.</text>
</comment>